<gene>
    <name evidence="1" type="ORF">GCM10009810_19830</name>
</gene>
<dbReference type="RefSeq" id="WP_344065495.1">
    <property type="nucleotide sequence ID" value="NZ_BAAAPN010000046.1"/>
</dbReference>
<protein>
    <submittedName>
        <fullName evidence="1">Uncharacterized protein</fullName>
    </submittedName>
</protein>
<proteinExistence type="predicted"/>
<dbReference type="Proteomes" id="UP001501475">
    <property type="component" value="Unassembled WGS sequence"/>
</dbReference>
<evidence type="ECO:0000313" key="2">
    <source>
        <dbReference type="Proteomes" id="UP001501475"/>
    </source>
</evidence>
<organism evidence="1 2">
    <name type="scientific">Nostocoides vanveenii</name>
    <dbReference type="NCBI Taxonomy" id="330835"/>
    <lineage>
        <taxon>Bacteria</taxon>
        <taxon>Bacillati</taxon>
        <taxon>Actinomycetota</taxon>
        <taxon>Actinomycetes</taxon>
        <taxon>Micrococcales</taxon>
        <taxon>Intrasporangiaceae</taxon>
        <taxon>Nostocoides</taxon>
    </lineage>
</organism>
<sequence>MPRYAATGPAAHRLAAWDIQTRRALARQPAMATLAEITRVQTTILAATRVVLDAAAGSPAIDPVTHQASSNHT</sequence>
<keyword evidence="2" id="KW-1185">Reference proteome</keyword>
<name>A0ABN2KMS0_9MICO</name>
<dbReference type="EMBL" id="BAAAPN010000046">
    <property type="protein sequence ID" value="GAA1760370.1"/>
    <property type="molecule type" value="Genomic_DNA"/>
</dbReference>
<evidence type="ECO:0000313" key="1">
    <source>
        <dbReference type="EMBL" id="GAA1760370.1"/>
    </source>
</evidence>
<comment type="caution">
    <text evidence="1">The sequence shown here is derived from an EMBL/GenBank/DDBJ whole genome shotgun (WGS) entry which is preliminary data.</text>
</comment>
<accession>A0ABN2KMS0</accession>
<reference evidence="1 2" key="1">
    <citation type="journal article" date="2019" name="Int. J. Syst. Evol. Microbiol.">
        <title>The Global Catalogue of Microorganisms (GCM) 10K type strain sequencing project: providing services to taxonomists for standard genome sequencing and annotation.</title>
        <authorList>
            <consortium name="The Broad Institute Genomics Platform"/>
            <consortium name="The Broad Institute Genome Sequencing Center for Infectious Disease"/>
            <person name="Wu L."/>
            <person name="Ma J."/>
        </authorList>
    </citation>
    <scope>NUCLEOTIDE SEQUENCE [LARGE SCALE GENOMIC DNA]</scope>
    <source>
        <strain evidence="1 2">JCM 15591</strain>
    </source>
</reference>